<keyword evidence="1 6" id="KW-0963">Cytoplasm</keyword>
<dbReference type="InterPro" id="IPR011114">
    <property type="entry name" value="RuvA_C"/>
</dbReference>
<keyword evidence="8" id="KW-0378">Hydrolase</keyword>
<dbReference type="GO" id="GO:0048476">
    <property type="term" value="C:Holliday junction resolvase complex"/>
    <property type="evidence" value="ECO:0007669"/>
    <property type="project" value="UniProtKB-UniRule"/>
</dbReference>
<comment type="caution">
    <text evidence="6">Lacks conserved residue(s) required for the propagation of feature annotation.</text>
</comment>
<comment type="domain">
    <text evidence="6">Has three domains with a flexible linker between the domains II and III and assumes an 'L' shape. Domain III is highly mobile and contacts RuvB.</text>
</comment>
<organism evidence="8 9">
    <name type="scientific">Helicobacter mehlei</name>
    <dbReference type="NCBI Taxonomy" id="2316080"/>
    <lineage>
        <taxon>Bacteria</taxon>
        <taxon>Pseudomonadati</taxon>
        <taxon>Campylobacterota</taxon>
        <taxon>Epsilonproteobacteria</taxon>
        <taxon>Campylobacterales</taxon>
        <taxon>Helicobacteraceae</taxon>
        <taxon>Helicobacter</taxon>
    </lineage>
</organism>
<keyword evidence="5 6" id="KW-0234">DNA repair</keyword>
<comment type="subunit">
    <text evidence="6">Homotetramer. Forms an RuvA(8)-RuvB(12)-Holliday junction (HJ) complex. HJ DNA is sandwiched between 2 RuvA tetramers; dsDNA enters through RuvA and exits via RuvB. An RuvB hexamer assembles on each DNA strand where it exits the tetramer. Each RuvB hexamer is contacted by two RuvA subunits (via domain III) on 2 adjacent RuvB subunits; this complex drives branch migration. In the full resolvosome a probable DNA-RuvA(4)-RuvB(12)-RuvC(2) complex forms which resolves the HJ.</text>
</comment>
<evidence type="ECO:0000256" key="2">
    <source>
        <dbReference type="ARBA" id="ARBA00022763"/>
    </source>
</evidence>
<dbReference type="Gene3D" id="2.40.50.140">
    <property type="entry name" value="Nucleic acid-binding proteins"/>
    <property type="match status" value="1"/>
</dbReference>
<comment type="subcellular location">
    <subcellularLocation>
        <location evidence="6">Cytoplasm</location>
    </subcellularLocation>
</comment>
<dbReference type="InterPro" id="IPR012340">
    <property type="entry name" value="NA-bd_OB-fold"/>
</dbReference>
<keyword evidence="4 6" id="KW-0233">DNA recombination</keyword>
<dbReference type="InterPro" id="IPR000085">
    <property type="entry name" value="RuvA"/>
</dbReference>
<dbReference type="SUPFAM" id="SSF46929">
    <property type="entry name" value="DNA helicase RuvA subunit, C-terminal domain"/>
    <property type="match status" value="1"/>
</dbReference>
<dbReference type="CDD" id="cd14332">
    <property type="entry name" value="UBA_RuvA_C"/>
    <property type="match status" value="1"/>
</dbReference>
<dbReference type="GO" id="GO:0006281">
    <property type="term" value="P:DNA repair"/>
    <property type="evidence" value="ECO:0007669"/>
    <property type="project" value="UniProtKB-UniRule"/>
</dbReference>
<evidence type="ECO:0000256" key="4">
    <source>
        <dbReference type="ARBA" id="ARBA00023172"/>
    </source>
</evidence>
<dbReference type="GO" id="GO:0016787">
    <property type="term" value="F:hydrolase activity"/>
    <property type="evidence" value="ECO:0007669"/>
    <property type="project" value="UniProtKB-KW"/>
</dbReference>
<dbReference type="Pfam" id="PF07499">
    <property type="entry name" value="RuvA_C"/>
    <property type="match status" value="1"/>
</dbReference>
<dbReference type="Gene3D" id="1.10.150.20">
    <property type="entry name" value="5' to 3' exonuclease, C-terminal subdomain"/>
    <property type="match status" value="1"/>
</dbReference>
<evidence type="ECO:0000259" key="7">
    <source>
        <dbReference type="SMART" id="SM00278"/>
    </source>
</evidence>
<evidence type="ECO:0000313" key="8">
    <source>
        <dbReference type="EMBL" id="TSA84570.1"/>
    </source>
</evidence>
<dbReference type="SMART" id="SM00278">
    <property type="entry name" value="HhH1"/>
    <property type="match status" value="2"/>
</dbReference>
<dbReference type="InterPro" id="IPR010994">
    <property type="entry name" value="RuvA_2-like"/>
</dbReference>
<comment type="similarity">
    <text evidence="6">Belongs to the RuvA family.</text>
</comment>
<dbReference type="GO" id="GO:0006310">
    <property type="term" value="P:DNA recombination"/>
    <property type="evidence" value="ECO:0007669"/>
    <property type="project" value="UniProtKB-UniRule"/>
</dbReference>
<dbReference type="EMBL" id="VKGC01000008">
    <property type="protein sequence ID" value="TSA84570.1"/>
    <property type="molecule type" value="Genomic_DNA"/>
</dbReference>
<accession>A0A553UWJ2</accession>
<comment type="caution">
    <text evidence="8">The sequence shown here is derived from an EMBL/GenBank/DDBJ whole genome shotgun (WGS) entry which is preliminary data.</text>
</comment>
<protein>
    <recommendedName>
        <fullName evidence="6">Holliday junction branch migration complex subunit RuvA</fullName>
    </recommendedName>
</protein>
<dbReference type="SUPFAM" id="SSF47781">
    <property type="entry name" value="RuvA domain 2-like"/>
    <property type="match status" value="1"/>
</dbReference>
<dbReference type="Proteomes" id="UP000319322">
    <property type="component" value="Unassembled WGS sequence"/>
</dbReference>
<dbReference type="Pfam" id="PF01330">
    <property type="entry name" value="RuvA_N"/>
    <property type="match status" value="1"/>
</dbReference>
<keyword evidence="2 6" id="KW-0227">DNA damage</keyword>
<evidence type="ECO:0000256" key="1">
    <source>
        <dbReference type="ARBA" id="ARBA00022490"/>
    </source>
</evidence>
<dbReference type="GO" id="GO:0005737">
    <property type="term" value="C:cytoplasm"/>
    <property type="evidence" value="ECO:0007669"/>
    <property type="project" value="UniProtKB-SubCell"/>
</dbReference>
<dbReference type="GO" id="GO:0000400">
    <property type="term" value="F:four-way junction DNA binding"/>
    <property type="evidence" value="ECO:0007669"/>
    <property type="project" value="UniProtKB-UniRule"/>
</dbReference>
<dbReference type="GO" id="GO:0005524">
    <property type="term" value="F:ATP binding"/>
    <property type="evidence" value="ECO:0007669"/>
    <property type="project" value="InterPro"/>
</dbReference>
<keyword evidence="9" id="KW-1185">Reference proteome</keyword>
<dbReference type="InterPro" id="IPR013849">
    <property type="entry name" value="DNA_helicase_Holl-junc_RuvA_I"/>
</dbReference>
<dbReference type="HAMAP" id="MF_00031">
    <property type="entry name" value="DNA_HJ_migration_RuvA"/>
    <property type="match status" value="1"/>
</dbReference>
<feature type="domain" description="Helix-hairpin-helix DNA-binding motif class 1" evidence="7">
    <location>
        <begin position="72"/>
        <end position="91"/>
    </location>
</feature>
<sequence length="186" mass="20280">MIAGLVGKVSSLAPTFVELEVQGVIYGVHISLQTSQQLQENQEVFLHTTPIFREDAHWLFGFAQRSEQEIFQRLIKISGVGPKVALAILSTYDPLEFEALIQAKDLKALQKVPSVGTKLAGKIMLDLAGYFVENQPSHAPSAPLIQAVLALESLGFKKGEALKVCASLPADLSTSERIKQALKQLK</sequence>
<dbReference type="InterPro" id="IPR036267">
    <property type="entry name" value="RuvA_C_sf"/>
</dbReference>
<dbReference type="SUPFAM" id="SSF50249">
    <property type="entry name" value="Nucleic acid-binding proteins"/>
    <property type="match status" value="1"/>
</dbReference>
<proteinExistence type="inferred from homology"/>
<dbReference type="NCBIfam" id="TIGR00084">
    <property type="entry name" value="ruvA"/>
    <property type="match status" value="1"/>
</dbReference>
<keyword evidence="3 6" id="KW-0238">DNA-binding</keyword>
<feature type="domain" description="Helix-hairpin-helix DNA-binding motif class 1" evidence="7">
    <location>
        <begin position="107"/>
        <end position="126"/>
    </location>
</feature>
<evidence type="ECO:0000256" key="5">
    <source>
        <dbReference type="ARBA" id="ARBA00023204"/>
    </source>
</evidence>
<dbReference type="Pfam" id="PF14520">
    <property type="entry name" value="HHH_5"/>
    <property type="match status" value="1"/>
</dbReference>
<dbReference type="InterPro" id="IPR003583">
    <property type="entry name" value="Hlx-hairpin-Hlx_DNA-bd_motif"/>
</dbReference>
<dbReference type="OrthoDB" id="5293449at2"/>
<gene>
    <name evidence="6 8" type="primary">ruvA</name>
    <name evidence="8" type="ORF">FNE76_04375</name>
</gene>
<reference evidence="8 9" key="2">
    <citation type="submission" date="2019-07" db="EMBL/GenBank/DDBJ databases">
        <title>Helicobacter labacensis sp. nov., Helicobacter mehlei sp. nov. and Helicobacter vulpis sp. nov., isolated from gastric mucosa of red fox (Vulpis vulpis).</title>
        <authorList>
            <person name="Kusar D."/>
            <person name="Gruntar I."/>
            <person name="Pate M."/>
            <person name="Zajc U."/>
            <person name="Ocepek M."/>
        </authorList>
    </citation>
    <scope>NUCLEOTIDE SEQUENCE [LARGE SCALE GENOMIC DNA]</scope>
    <source>
        <strain evidence="8 9">L8b</strain>
    </source>
</reference>
<name>A0A553UWJ2_9HELI</name>
<reference evidence="8 9" key="3">
    <citation type="submission" date="2019-07" db="EMBL/GenBank/DDBJ databases">
        <authorList>
            <person name="Papic B."/>
        </authorList>
    </citation>
    <scope>NUCLEOTIDE SEQUENCE [LARGE SCALE GENOMIC DNA]</scope>
    <source>
        <strain evidence="8 9">L8b</strain>
    </source>
</reference>
<feature type="region of interest" description="Domain III" evidence="6">
    <location>
        <begin position="146"/>
        <end position="186"/>
    </location>
</feature>
<comment type="function">
    <text evidence="6">The RuvA-RuvB-RuvC complex processes Holliday junction (HJ) DNA during genetic recombination and DNA repair, while the RuvA-RuvB complex plays an important role in the rescue of blocked DNA replication forks via replication fork reversal (RFR). RuvA specifically binds to HJ cruciform DNA, conferring on it an open structure. The RuvB hexamer acts as an ATP-dependent pump, pulling dsDNA into and through the RuvAB complex. HJ branch migration allows RuvC to scan DNA until it finds its consensus sequence, where it cleaves and resolves the cruciform DNA.</text>
</comment>
<dbReference type="Gene3D" id="1.10.8.10">
    <property type="entry name" value="DNA helicase RuvA subunit, C-terminal domain"/>
    <property type="match status" value="1"/>
</dbReference>
<evidence type="ECO:0000256" key="6">
    <source>
        <dbReference type="HAMAP-Rule" id="MF_00031"/>
    </source>
</evidence>
<evidence type="ECO:0000313" key="9">
    <source>
        <dbReference type="Proteomes" id="UP000319322"/>
    </source>
</evidence>
<evidence type="ECO:0000256" key="3">
    <source>
        <dbReference type="ARBA" id="ARBA00023125"/>
    </source>
</evidence>
<dbReference type="AlphaFoldDB" id="A0A553UWJ2"/>
<reference evidence="9" key="1">
    <citation type="submission" date="2019-07" db="EMBL/GenBank/DDBJ databases">
        <title>Helicobacter labacensis sp. nov., Helicobacter mehlei sp. nov. and Helicobacter vulpis sp. nov., isolated from gastric mucosa of red fox (Vulpis vulpis).</title>
        <authorList>
            <person name="Papic B."/>
        </authorList>
    </citation>
    <scope>NUCLEOTIDE SEQUENCE [LARGE SCALE GENOMIC DNA]</scope>
    <source>
        <strain evidence="9">L8b</strain>
    </source>
</reference>
<dbReference type="RefSeq" id="WP_120948365.1">
    <property type="nucleotide sequence ID" value="NZ_QXQP01000008.1"/>
</dbReference>
<dbReference type="GO" id="GO:0009378">
    <property type="term" value="F:four-way junction helicase activity"/>
    <property type="evidence" value="ECO:0007669"/>
    <property type="project" value="InterPro"/>
</dbReference>
<dbReference type="GO" id="GO:0009379">
    <property type="term" value="C:Holliday junction helicase complex"/>
    <property type="evidence" value="ECO:0007669"/>
    <property type="project" value="InterPro"/>
</dbReference>